<organism evidence="2">
    <name type="scientific">candidate division WOR-3 bacterium</name>
    <dbReference type="NCBI Taxonomy" id="2052148"/>
    <lineage>
        <taxon>Bacteria</taxon>
        <taxon>Bacteria division WOR-3</taxon>
    </lineage>
</organism>
<keyword evidence="2" id="KW-0378">Hydrolase</keyword>
<dbReference type="EMBL" id="DTDR01000070">
    <property type="protein sequence ID" value="HGK63469.1"/>
    <property type="molecule type" value="Genomic_DNA"/>
</dbReference>
<dbReference type="Gene3D" id="3.60.15.10">
    <property type="entry name" value="Ribonuclease Z/Hydroxyacylglutathione hydrolase-like"/>
    <property type="match status" value="1"/>
</dbReference>
<dbReference type="GO" id="GO:0016787">
    <property type="term" value="F:hydrolase activity"/>
    <property type="evidence" value="ECO:0007669"/>
    <property type="project" value="UniProtKB-KW"/>
</dbReference>
<dbReference type="NCBIfam" id="NF003287">
    <property type="entry name" value="PRK04286.1-1"/>
    <property type="match status" value="1"/>
</dbReference>
<evidence type="ECO:0000259" key="1">
    <source>
        <dbReference type="Pfam" id="PF00753"/>
    </source>
</evidence>
<dbReference type="InterPro" id="IPR050114">
    <property type="entry name" value="UPF0173_UPF0282_UlaG_hydrolase"/>
</dbReference>
<sequence>MKILPLASDSLGTRSMATYVETENFNILIDPAVALSPSRFNLPPHPIELQRKKEQLELIKEKSKTAQLIIITHYHYDHHNPEEISLYQDKILLIKDPNNFVNESQRIRAHYFLEKIKNLPKTIEIVDNKEFIFNNIKIKFSPPVKHGPKEYLGYVIEIAISNEKENFIFTSDVQGIVDEEQLSFILENQPTILYADGPMTYMLNYRYHKEDLEKSINNIKKIIKETDVKVIVLDHHLTRDEKFKDYLKEILNQNKTKILTAAEYLGKENELFEAKRRELYKGL</sequence>
<comment type="caution">
    <text evidence="2">The sequence shown here is derived from an EMBL/GenBank/DDBJ whole genome shotgun (WGS) entry which is preliminary data.</text>
</comment>
<accession>A0A7V3ZUJ5</accession>
<name>A0A7V3ZUJ5_UNCW3</name>
<dbReference type="InterPro" id="IPR036866">
    <property type="entry name" value="RibonucZ/Hydroxyglut_hydro"/>
</dbReference>
<dbReference type="PANTHER" id="PTHR43546:SF4">
    <property type="entry name" value="UPF0282 PROTEIN MJ1629"/>
    <property type="match status" value="1"/>
</dbReference>
<proteinExistence type="inferred from homology"/>
<dbReference type="AlphaFoldDB" id="A0A7V3ZUJ5"/>
<evidence type="ECO:0000313" key="2">
    <source>
        <dbReference type="EMBL" id="HGK63469.1"/>
    </source>
</evidence>
<gene>
    <name evidence="2" type="ORF">ENU74_02600</name>
</gene>
<dbReference type="HAMAP" id="MF_01406">
    <property type="entry name" value="UPF0282"/>
    <property type="match status" value="1"/>
</dbReference>
<dbReference type="PIRSF" id="PIRSF004944">
    <property type="entry name" value="UCP004944_hydrls"/>
    <property type="match status" value="1"/>
</dbReference>
<feature type="domain" description="Metallo-beta-lactamase" evidence="1">
    <location>
        <begin position="15"/>
        <end position="78"/>
    </location>
</feature>
<protein>
    <submittedName>
        <fullName evidence="2">MBL fold metallo-hydrolase</fullName>
    </submittedName>
</protein>
<dbReference type="SUPFAM" id="SSF56281">
    <property type="entry name" value="Metallo-hydrolase/oxidoreductase"/>
    <property type="match status" value="1"/>
</dbReference>
<dbReference type="Pfam" id="PF00753">
    <property type="entry name" value="Lactamase_B"/>
    <property type="match status" value="1"/>
</dbReference>
<dbReference type="InterPro" id="IPR001279">
    <property type="entry name" value="Metallo-B-lactamas"/>
</dbReference>
<dbReference type="PANTHER" id="PTHR43546">
    <property type="entry name" value="UPF0173 METAL-DEPENDENT HYDROLASE MJ1163-RELATED"/>
    <property type="match status" value="1"/>
</dbReference>
<dbReference type="InterPro" id="IPR014426">
    <property type="entry name" value="UPF0282_hydrls"/>
</dbReference>
<reference evidence="2" key="1">
    <citation type="journal article" date="2020" name="mSystems">
        <title>Genome- and Community-Level Interaction Insights into Carbon Utilization and Element Cycling Functions of Hydrothermarchaeota in Hydrothermal Sediment.</title>
        <authorList>
            <person name="Zhou Z."/>
            <person name="Liu Y."/>
            <person name="Xu W."/>
            <person name="Pan J."/>
            <person name="Luo Z.H."/>
            <person name="Li M."/>
        </authorList>
    </citation>
    <scope>NUCLEOTIDE SEQUENCE [LARGE SCALE GENOMIC DNA]</scope>
    <source>
        <strain evidence="2">SpSt-697</strain>
    </source>
</reference>